<reference evidence="2 3" key="1">
    <citation type="submission" date="2016-11" db="EMBL/GenBank/DDBJ databases">
        <authorList>
            <person name="Jaros S."/>
            <person name="Januszkiewicz K."/>
            <person name="Wedrychowicz H."/>
        </authorList>
    </citation>
    <scope>NUCLEOTIDE SEQUENCE [LARGE SCALE GENOMIC DNA]</scope>
    <source>
        <strain evidence="2 3">GAS138</strain>
    </source>
</reference>
<feature type="region of interest" description="Disordered" evidence="1">
    <location>
        <begin position="21"/>
        <end position="57"/>
    </location>
</feature>
<gene>
    <name evidence="2" type="ORF">SAMN05443248_1126</name>
</gene>
<evidence type="ECO:0000313" key="3">
    <source>
        <dbReference type="Proteomes" id="UP000189796"/>
    </source>
</evidence>
<dbReference type="OrthoDB" id="8454620at2"/>
<dbReference type="EMBL" id="LT670817">
    <property type="protein sequence ID" value="SHG31685.1"/>
    <property type="molecule type" value="Genomic_DNA"/>
</dbReference>
<dbReference type="AlphaFoldDB" id="A0A1M5IU36"/>
<protein>
    <submittedName>
        <fullName evidence="2">Uncharacterized protein</fullName>
    </submittedName>
</protein>
<sequence length="181" mass="19760">MATPGPVIGQRAMIAMQLTSPDLSRRQAPGRSTAAIDQDGQRSGMLPPDQPPTAPEGPATVTAQFQPLDPGIVNDAIPAFFIGRNKEGFWVARDVKGQIGGIFLLENSAVSFARRNSRPAGCATIYPHGRIELDLENKGNPFAVHLVSMLRLTKRPRRRIAALIARMRQAVKRRLGDFHAF</sequence>
<dbReference type="RefSeq" id="WP_154072031.1">
    <property type="nucleotide sequence ID" value="NZ_LT670817.1"/>
</dbReference>
<evidence type="ECO:0000313" key="2">
    <source>
        <dbReference type="EMBL" id="SHG31685.1"/>
    </source>
</evidence>
<organism evidence="2 3">
    <name type="scientific">Bradyrhizobium erythrophlei</name>
    <dbReference type="NCBI Taxonomy" id="1437360"/>
    <lineage>
        <taxon>Bacteria</taxon>
        <taxon>Pseudomonadati</taxon>
        <taxon>Pseudomonadota</taxon>
        <taxon>Alphaproteobacteria</taxon>
        <taxon>Hyphomicrobiales</taxon>
        <taxon>Nitrobacteraceae</taxon>
        <taxon>Bradyrhizobium</taxon>
    </lineage>
</organism>
<name>A0A1M5IU36_9BRAD</name>
<accession>A0A1M5IU36</accession>
<evidence type="ECO:0000256" key="1">
    <source>
        <dbReference type="SAM" id="MobiDB-lite"/>
    </source>
</evidence>
<dbReference type="Proteomes" id="UP000189796">
    <property type="component" value="Chromosome I"/>
</dbReference>
<proteinExistence type="predicted"/>